<feature type="region of interest" description="Disordered" evidence="5">
    <location>
        <begin position="196"/>
        <end position="256"/>
    </location>
</feature>
<dbReference type="EMBL" id="LR699119">
    <property type="protein sequence ID" value="VVC76246.1"/>
    <property type="molecule type" value="Genomic_DNA"/>
</dbReference>
<accession>A0A5E4PIX0</accession>
<dbReference type="Gene3D" id="1.10.10.10">
    <property type="entry name" value="Winged helix-like DNA-binding domain superfamily/Winged helix DNA-binding domain"/>
    <property type="match status" value="2"/>
</dbReference>
<evidence type="ECO:0000256" key="1">
    <source>
        <dbReference type="ARBA" id="ARBA00022490"/>
    </source>
</evidence>
<proteinExistence type="predicted"/>
<name>A0A5E4PIX0_9COXI</name>
<evidence type="ECO:0000256" key="5">
    <source>
        <dbReference type="SAM" id="MobiDB-lite"/>
    </source>
</evidence>
<evidence type="ECO:0000313" key="7">
    <source>
        <dbReference type="Proteomes" id="UP000324194"/>
    </source>
</evidence>
<protein>
    <recommendedName>
        <fullName evidence="8">Segregation and condensation protein B</fullName>
    </recommendedName>
</protein>
<keyword evidence="1" id="KW-0963">Cytoplasm</keyword>
<dbReference type="GO" id="GO:0051304">
    <property type="term" value="P:chromosome separation"/>
    <property type="evidence" value="ECO:0007669"/>
    <property type="project" value="InterPro"/>
</dbReference>
<dbReference type="InterPro" id="IPR036390">
    <property type="entry name" value="WH_DNA-bd_sf"/>
</dbReference>
<dbReference type="Proteomes" id="UP000324194">
    <property type="component" value="Chromosome 1"/>
</dbReference>
<dbReference type="RefSeq" id="WP_232051857.1">
    <property type="nucleotide sequence ID" value="NZ_LR699119.1"/>
</dbReference>
<dbReference type="SUPFAM" id="SSF46785">
    <property type="entry name" value="Winged helix' DNA-binding domain"/>
    <property type="match status" value="2"/>
</dbReference>
<keyword evidence="4" id="KW-0131">Cell cycle</keyword>
<keyword evidence="2" id="KW-0132">Cell division</keyword>
<gene>
    <name evidence="6" type="ORF">AQUSIP_15520</name>
</gene>
<feature type="compositionally biased region" description="Acidic residues" evidence="5">
    <location>
        <begin position="238"/>
        <end position="249"/>
    </location>
</feature>
<dbReference type="InterPro" id="IPR005234">
    <property type="entry name" value="ScpB_csome_segregation"/>
</dbReference>
<evidence type="ECO:0008006" key="8">
    <source>
        <dbReference type="Google" id="ProtNLM"/>
    </source>
</evidence>
<evidence type="ECO:0000313" key="6">
    <source>
        <dbReference type="EMBL" id="VVC76246.1"/>
    </source>
</evidence>
<organism evidence="6 7">
    <name type="scientific">Aquicella siphonis</name>
    <dbReference type="NCBI Taxonomy" id="254247"/>
    <lineage>
        <taxon>Bacteria</taxon>
        <taxon>Pseudomonadati</taxon>
        <taxon>Pseudomonadota</taxon>
        <taxon>Gammaproteobacteria</taxon>
        <taxon>Legionellales</taxon>
        <taxon>Coxiellaceae</taxon>
        <taxon>Aquicella</taxon>
    </lineage>
</organism>
<dbReference type="GO" id="GO:0051301">
    <property type="term" value="P:cell division"/>
    <property type="evidence" value="ECO:0007669"/>
    <property type="project" value="UniProtKB-KW"/>
</dbReference>
<dbReference type="PANTHER" id="PTHR34298:SF2">
    <property type="entry name" value="SEGREGATION AND CONDENSATION PROTEIN B"/>
    <property type="match status" value="1"/>
</dbReference>
<keyword evidence="7" id="KW-1185">Reference proteome</keyword>
<keyword evidence="3" id="KW-0159">Chromosome partition</keyword>
<feature type="compositionally biased region" description="Polar residues" evidence="5">
    <location>
        <begin position="223"/>
        <end position="237"/>
    </location>
</feature>
<evidence type="ECO:0000256" key="4">
    <source>
        <dbReference type="ARBA" id="ARBA00023306"/>
    </source>
</evidence>
<dbReference type="AlphaFoldDB" id="A0A5E4PIX0"/>
<dbReference type="Pfam" id="PF04079">
    <property type="entry name" value="SMC_ScpB"/>
    <property type="match status" value="1"/>
</dbReference>
<sequence length="256" mass="28398">MSLMTPEKMQSVIEAAIMIAGHPLTIAALQQLFPEDQRPAAADIKSILNALKERHQQENSGIELQEVASGYRFQAKAELSPWLSKLWEERAPRYSRAFLETLVIIAYKQPITRAEIEEIRGVTVSSNIMKTLQERDWIRVIGYREVPGKPAIYGTTKTFLDYFNLKSLTELPSLAEFKDLAAQDKKLQVQLALENSGLGPENSENIPGEREAVLPGDAADESSAGQENNVIAFNEPQENAETDAEDDAGQEERAAG</sequence>
<dbReference type="NCBIfam" id="TIGR00281">
    <property type="entry name" value="SMC-Scp complex subunit ScpB"/>
    <property type="match status" value="1"/>
</dbReference>
<evidence type="ECO:0000256" key="2">
    <source>
        <dbReference type="ARBA" id="ARBA00022618"/>
    </source>
</evidence>
<reference evidence="6 7" key="1">
    <citation type="submission" date="2019-08" db="EMBL/GenBank/DDBJ databases">
        <authorList>
            <person name="Guy L."/>
        </authorList>
    </citation>
    <scope>NUCLEOTIDE SEQUENCE [LARGE SCALE GENOMIC DNA]</scope>
    <source>
        <strain evidence="6 7">SGT-108</strain>
    </source>
</reference>
<dbReference type="InterPro" id="IPR036388">
    <property type="entry name" value="WH-like_DNA-bd_sf"/>
</dbReference>
<dbReference type="PANTHER" id="PTHR34298">
    <property type="entry name" value="SEGREGATION AND CONDENSATION PROTEIN B"/>
    <property type="match status" value="1"/>
</dbReference>
<evidence type="ECO:0000256" key="3">
    <source>
        <dbReference type="ARBA" id="ARBA00022829"/>
    </source>
</evidence>
<dbReference type="KEGG" id="asip:AQUSIP_15520"/>